<comment type="similarity">
    <text evidence="2">Belongs to the MotB family.</text>
</comment>
<dbReference type="EMBL" id="MYFO01000009">
    <property type="protein sequence ID" value="TFE88572.1"/>
    <property type="molecule type" value="Genomic_DNA"/>
</dbReference>
<dbReference type="GO" id="GO:0005886">
    <property type="term" value="C:plasma membrane"/>
    <property type="evidence" value="ECO:0007669"/>
    <property type="project" value="UniProtKB-SubCell"/>
</dbReference>
<keyword evidence="4 9" id="KW-0812">Transmembrane</keyword>
<proteinExistence type="inferred from homology"/>
<evidence type="ECO:0000256" key="5">
    <source>
        <dbReference type="ARBA" id="ARBA00022989"/>
    </source>
</evidence>
<reference evidence="11 12" key="1">
    <citation type="submission" date="2017-03" db="EMBL/GenBank/DDBJ databases">
        <title>Isolation of Levoglucosan Utilizing Bacteria.</title>
        <authorList>
            <person name="Arya A.S."/>
        </authorList>
    </citation>
    <scope>NUCLEOTIDE SEQUENCE [LARGE SCALE GENOMIC DNA]</scope>
    <source>
        <strain evidence="11 12">MEC069</strain>
    </source>
</reference>
<keyword evidence="6 7" id="KW-0472">Membrane</keyword>
<dbReference type="OrthoDB" id="9815217at2"/>
<keyword evidence="12" id="KW-1185">Reference proteome</keyword>
<feature type="compositionally biased region" description="Polar residues" evidence="8">
    <location>
        <begin position="78"/>
        <end position="92"/>
    </location>
</feature>
<organism evidence="11 12">
    <name type="scientific">Paenibacillus athensensis</name>
    <dbReference type="NCBI Taxonomy" id="1967502"/>
    <lineage>
        <taxon>Bacteria</taxon>
        <taxon>Bacillati</taxon>
        <taxon>Bacillota</taxon>
        <taxon>Bacilli</taxon>
        <taxon>Bacillales</taxon>
        <taxon>Paenibacillaceae</taxon>
        <taxon>Paenibacillus</taxon>
    </lineage>
</organism>
<keyword evidence="5 9" id="KW-1133">Transmembrane helix</keyword>
<dbReference type="PROSITE" id="PS51123">
    <property type="entry name" value="OMPA_2"/>
    <property type="match status" value="1"/>
</dbReference>
<dbReference type="Gene3D" id="3.30.1330.60">
    <property type="entry name" value="OmpA-like domain"/>
    <property type="match status" value="1"/>
</dbReference>
<comment type="caution">
    <text evidence="11">The sequence shown here is derived from an EMBL/GenBank/DDBJ whole genome shotgun (WGS) entry which is preliminary data.</text>
</comment>
<feature type="compositionally biased region" description="Basic and acidic residues" evidence="8">
    <location>
        <begin position="114"/>
        <end position="124"/>
    </location>
</feature>
<gene>
    <name evidence="11" type="ORF">B5M42_08965</name>
</gene>
<dbReference type="InterPro" id="IPR025713">
    <property type="entry name" value="MotB-like_N_dom"/>
</dbReference>
<evidence type="ECO:0000256" key="1">
    <source>
        <dbReference type="ARBA" id="ARBA00004162"/>
    </source>
</evidence>
<feature type="compositionally biased region" description="Low complexity" evidence="8">
    <location>
        <begin position="98"/>
        <end position="113"/>
    </location>
</feature>
<name>A0A4Y8Q3Q4_9BACL</name>
<evidence type="ECO:0000256" key="8">
    <source>
        <dbReference type="SAM" id="MobiDB-lite"/>
    </source>
</evidence>
<comment type="subcellular location">
    <subcellularLocation>
        <location evidence="1">Cell membrane</location>
        <topology evidence="1">Single-pass membrane protein</topology>
    </subcellularLocation>
</comment>
<dbReference type="InterPro" id="IPR006665">
    <property type="entry name" value="OmpA-like"/>
</dbReference>
<dbReference type="InterPro" id="IPR036737">
    <property type="entry name" value="OmpA-like_sf"/>
</dbReference>
<evidence type="ECO:0000256" key="9">
    <source>
        <dbReference type="SAM" id="Phobius"/>
    </source>
</evidence>
<dbReference type="PANTHER" id="PTHR30329">
    <property type="entry name" value="STATOR ELEMENT OF FLAGELLAR MOTOR COMPLEX"/>
    <property type="match status" value="1"/>
</dbReference>
<dbReference type="RefSeq" id="WP_134751925.1">
    <property type="nucleotide sequence ID" value="NZ_MYFO02000002.1"/>
</dbReference>
<feature type="transmembrane region" description="Helical" evidence="9">
    <location>
        <begin position="21"/>
        <end position="41"/>
    </location>
</feature>
<evidence type="ECO:0000256" key="2">
    <source>
        <dbReference type="ARBA" id="ARBA00008914"/>
    </source>
</evidence>
<evidence type="ECO:0000259" key="10">
    <source>
        <dbReference type="PROSITE" id="PS51123"/>
    </source>
</evidence>
<feature type="region of interest" description="Disordered" evidence="8">
    <location>
        <begin position="78"/>
        <end position="124"/>
    </location>
</feature>
<evidence type="ECO:0000256" key="4">
    <source>
        <dbReference type="ARBA" id="ARBA00022692"/>
    </source>
</evidence>
<protein>
    <submittedName>
        <fullName evidence="11">Flagellar motor protein MotB</fullName>
    </submittedName>
</protein>
<dbReference type="AlphaFoldDB" id="A0A4Y8Q3Q4"/>
<dbReference type="Pfam" id="PF00691">
    <property type="entry name" value="OmpA"/>
    <property type="match status" value="1"/>
</dbReference>
<keyword evidence="11" id="KW-0969">Cilium</keyword>
<keyword evidence="11" id="KW-0966">Cell projection</keyword>
<evidence type="ECO:0000256" key="3">
    <source>
        <dbReference type="ARBA" id="ARBA00022475"/>
    </source>
</evidence>
<dbReference type="InterPro" id="IPR050330">
    <property type="entry name" value="Bact_OuterMem_StrucFunc"/>
</dbReference>
<feature type="domain" description="OmpA-like" evidence="10">
    <location>
        <begin position="150"/>
        <end position="272"/>
    </location>
</feature>
<dbReference type="SUPFAM" id="SSF103088">
    <property type="entry name" value="OmpA-like"/>
    <property type="match status" value="1"/>
</dbReference>
<sequence>MSKSKKHDHEEHIDESWLIPYADLLTLLLALFIILFASSQIDAKKYDTVMKSLNAAFTGGADPFETSTLVPINDEANMTTKASSKPDGSQKQTGTGSGAAAGSAGTGAATDAAEAQRRKEEEDLSRLKVSLDRFIADNGLSGQLTTNLSSEKLMVTISDRALFDSGSATVKTNAKALAQAMAGMLGEYPGYRIEVAGHTDNQPIRNAEFDTNWDLSAKRALNFMKILLDKGKIDPSLFYSVGYGEYHPVADNGTAEGRAANRRVEVSILRHLSAKEGG</sequence>
<evidence type="ECO:0000313" key="12">
    <source>
        <dbReference type="Proteomes" id="UP000298246"/>
    </source>
</evidence>
<dbReference type="Proteomes" id="UP000298246">
    <property type="component" value="Unassembled WGS sequence"/>
</dbReference>
<keyword evidence="3" id="KW-1003">Cell membrane</keyword>
<evidence type="ECO:0000313" key="11">
    <source>
        <dbReference type="EMBL" id="TFE88572.1"/>
    </source>
</evidence>
<accession>A0A4Y8Q3Q4</accession>
<evidence type="ECO:0000256" key="6">
    <source>
        <dbReference type="ARBA" id="ARBA00023136"/>
    </source>
</evidence>
<dbReference type="Pfam" id="PF13677">
    <property type="entry name" value="MotB_plug"/>
    <property type="match status" value="1"/>
</dbReference>
<keyword evidence="11" id="KW-0282">Flagellum</keyword>
<dbReference type="CDD" id="cd07185">
    <property type="entry name" value="OmpA_C-like"/>
    <property type="match status" value="1"/>
</dbReference>
<evidence type="ECO:0000256" key="7">
    <source>
        <dbReference type="PROSITE-ProRule" id="PRU00473"/>
    </source>
</evidence>
<dbReference type="PANTHER" id="PTHR30329:SF21">
    <property type="entry name" value="LIPOPROTEIN YIAD-RELATED"/>
    <property type="match status" value="1"/>
</dbReference>